<comment type="caution">
    <text evidence="2">The sequence shown here is derived from an EMBL/GenBank/DDBJ whole genome shotgun (WGS) entry which is preliminary data.</text>
</comment>
<proteinExistence type="predicted"/>
<accession>A0A9P4N601</accession>
<keyword evidence="3" id="KW-1185">Reference proteome</keyword>
<dbReference type="EMBL" id="ML986690">
    <property type="protein sequence ID" value="KAF2260051.1"/>
    <property type="molecule type" value="Genomic_DNA"/>
</dbReference>
<feature type="compositionally biased region" description="Basic residues" evidence="1">
    <location>
        <begin position="86"/>
        <end position="97"/>
    </location>
</feature>
<name>A0A9P4N601_9PLEO</name>
<reference evidence="3" key="1">
    <citation type="journal article" date="2020" name="Stud. Mycol.">
        <title>101 Dothideomycetes genomes: A test case for predicting lifestyles and emergence of pathogens.</title>
        <authorList>
            <person name="Haridas S."/>
            <person name="Albert R."/>
            <person name="Binder M."/>
            <person name="Bloem J."/>
            <person name="LaButti K."/>
            <person name="Salamov A."/>
            <person name="Andreopoulos B."/>
            <person name="Baker S."/>
            <person name="Barry K."/>
            <person name="Bills G."/>
            <person name="Bluhm B."/>
            <person name="Cannon C."/>
            <person name="Castanera R."/>
            <person name="Culley D."/>
            <person name="Daum C."/>
            <person name="Ezra D."/>
            <person name="Gonzalez J."/>
            <person name="Henrissat B."/>
            <person name="Kuo A."/>
            <person name="Liang C."/>
            <person name="Lipzen A."/>
            <person name="Lutzoni F."/>
            <person name="Magnuson J."/>
            <person name="Mondo S."/>
            <person name="Nolan M."/>
            <person name="Ohm R."/>
            <person name="Pangilinan J."/>
            <person name="Park H.-J."/>
            <person name="Ramirez L."/>
            <person name="Alfaro M."/>
            <person name="Sun H."/>
            <person name="Tritt A."/>
            <person name="Yoshinaga Y."/>
            <person name="Zwiers L.-H."/>
            <person name="Turgeon B."/>
            <person name="Goodwin S."/>
            <person name="Spatafora J."/>
            <person name="Crous P."/>
            <person name="Grigoriev I."/>
        </authorList>
    </citation>
    <scope>NUCLEOTIDE SEQUENCE [LARGE SCALE GENOMIC DNA]</scope>
    <source>
        <strain evidence="3">CBS 304.66</strain>
    </source>
</reference>
<sequence length="212" mass="22696">MGGIARSPRRKSVGWCSAVVLARGPSYGHCIPLPEQQCARRDAVTNRGTGRLQNEWHRAERWYWQTDKTTAPLAPRDRGVGDVRAKRARTPCPRPRRIPVSARGSPETSLPPSSPPATPAYTPPFSFLDTAPCVLSMRMGMMVAIAHSACLKGARPRVLGLSRQAAMPVQGGSGGSAPQAVPTTFLTFPAVASKIRSLTYSCPCCVSVGAFV</sequence>
<gene>
    <name evidence="2" type="ORF">CC78DRAFT_585268</name>
</gene>
<organism evidence="2 3">
    <name type="scientific">Lojkania enalia</name>
    <dbReference type="NCBI Taxonomy" id="147567"/>
    <lineage>
        <taxon>Eukaryota</taxon>
        <taxon>Fungi</taxon>
        <taxon>Dikarya</taxon>
        <taxon>Ascomycota</taxon>
        <taxon>Pezizomycotina</taxon>
        <taxon>Dothideomycetes</taxon>
        <taxon>Pleosporomycetidae</taxon>
        <taxon>Pleosporales</taxon>
        <taxon>Pleosporales incertae sedis</taxon>
        <taxon>Lojkania</taxon>
    </lineage>
</organism>
<evidence type="ECO:0000256" key="1">
    <source>
        <dbReference type="SAM" id="MobiDB-lite"/>
    </source>
</evidence>
<dbReference type="AlphaFoldDB" id="A0A9P4N601"/>
<evidence type="ECO:0000313" key="3">
    <source>
        <dbReference type="Proteomes" id="UP000800093"/>
    </source>
</evidence>
<feature type="region of interest" description="Disordered" evidence="1">
    <location>
        <begin position="69"/>
        <end position="120"/>
    </location>
</feature>
<protein>
    <submittedName>
        <fullName evidence="2">Uncharacterized protein</fullName>
    </submittedName>
</protein>
<dbReference type="Proteomes" id="UP000800093">
    <property type="component" value="Unassembled WGS sequence"/>
</dbReference>
<feature type="compositionally biased region" description="Basic and acidic residues" evidence="1">
    <location>
        <begin position="75"/>
        <end position="85"/>
    </location>
</feature>
<evidence type="ECO:0000313" key="2">
    <source>
        <dbReference type="EMBL" id="KAF2260051.1"/>
    </source>
</evidence>